<dbReference type="OrthoDB" id="2313142at2"/>
<organism evidence="2 3">
    <name type="scientific">Lactobacillus kitasatonis DSM 16761 = JCM 1039</name>
    <dbReference type="NCBI Taxonomy" id="1423767"/>
    <lineage>
        <taxon>Bacteria</taxon>
        <taxon>Bacillati</taxon>
        <taxon>Bacillota</taxon>
        <taxon>Bacilli</taxon>
        <taxon>Lactobacillales</taxon>
        <taxon>Lactobacillaceae</taxon>
        <taxon>Lactobacillus</taxon>
    </lineage>
</organism>
<protein>
    <submittedName>
        <fullName evidence="2">Serine protease</fullName>
    </submittedName>
</protein>
<dbReference type="RefSeq" id="WP_025015206.1">
    <property type="nucleotide sequence ID" value="NZ_AZFU01000017.1"/>
</dbReference>
<accession>A0A0R1VQ70</accession>
<keyword evidence="1" id="KW-0732">Signal</keyword>
<gene>
    <name evidence="2" type="ORF">FC59_GL000446</name>
</gene>
<reference evidence="2 3" key="1">
    <citation type="journal article" date="2015" name="Genome Announc.">
        <title>Expanding the biotechnology potential of lactobacilli through comparative genomics of 213 strains and associated genera.</title>
        <authorList>
            <person name="Sun Z."/>
            <person name="Harris H.M."/>
            <person name="McCann A."/>
            <person name="Guo C."/>
            <person name="Argimon S."/>
            <person name="Zhang W."/>
            <person name="Yang X."/>
            <person name="Jeffery I.B."/>
            <person name="Cooney J.C."/>
            <person name="Kagawa T.F."/>
            <person name="Liu W."/>
            <person name="Song Y."/>
            <person name="Salvetti E."/>
            <person name="Wrobel A."/>
            <person name="Rasinkangas P."/>
            <person name="Parkhill J."/>
            <person name="Rea M.C."/>
            <person name="O'Sullivan O."/>
            <person name="Ritari J."/>
            <person name="Douillard F.P."/>
            <person name="Paul Ross R."/>
            <person name="Yang R."/>
            <person name="Briner A.E."/>
            <person name="Felis G.E."/>
            <person name="de Vos W.M."/>
            <person name="Barrangou R."/>
            <person name="Klaenhammer T.R."/>
            <person name="Caufield P.W."/>
            <person name="Cui Y."/>
            <person name="Zhang H."/>
            <person name="O'Toole P.W."/>
        </authorList>
    </citation>
    <scope>NUCLEOTIDE SEQUENCE [LARGE SCALE GENOMIC DNA]</scope>
    <source>
        <strain evidence="2 3">DSM 16761</strain>
    </source>
</reference>
<dbReference type="GO" id="GO:0006508">
    <property type="term" value="P:proteolysis"/>
    <property type="evidence" value="ECO:0007669"/>
    <property type="project" value="UniProtKB-KW"/>
</dbReference>
<feature type="chain" id="PRO_5038653697" evidence="1">
    <location>
        <begin position="24"/>
        <end position="707"/>
    </location>
</feature>
<dbReference type="AlphaFoldDB" id="A0A0R1VQ70"/>
<comment type="caution">
    <text evidence="2">The sequence shown here is derived from an EMBL/GenBank/DDBJ whole genome shotgun (WGS) entry which is preliminary data.</text>
</comment>
<evidence type="ECO:0000313" key="2">
    <source>
        <dbReference type="EMBL" id="KRM04758.1"/>
    </source>
</evidence>
<dbReference type="EMBL" id="AZFU01000017">
    <property type="protein sequence ID" value="KRM04758.1"/>
    <property type="molecule type" value="Genomic_DNA"/>
</dbReference>
<name>A0A0R1VQ70_9LACO</name>
<dbReference type="SUPFAM" id="SSF46997">
    <property type="entry name" value="Bacterial immunoglobulin/albumin-binding domains"/>
    <property type="match status" value="1"/>
</dbReference>
<proteinExistence type="predicted"/>
<dbReference type="eggNOG" id="ENOG50309ZA">
    <property type="taxonomic scope" value="Bacteria"/>
</dbReference>
<dbReference type="GO" id="GO:0008233">
    <property type="term" value="F:peptidase activity"/>
    <property type="evidence" value="ECO:0007669"/>
    <property type="project" value="UniProtKB-KW"/>
</dbReference>
<dbReference type="PATRIC" id="fig|1423767.3.peg.461"/>
<dbReference type="Gene3D" id="1.20.5.420">
    <property type="entry name" value="Immunoglobulin FC, subunit C"/>
    <property type="match status" value="1"/>
</dbReference>
<dbReference type="InterPro" id="IPR009063">
    <property type="entry name" value="Ig/albumin-bd_sf"/>
</dbReference>
<evidence type="ECO:0000313" key="3">
    <source>
        <dbReference type="Proteomes" id="UP000051307"/>
    </source>
</evidence>
<sequence>MKFNKKMALISTAVLMGISTVSAVEIPQTNIVQAATSQSRKVYFRKNSYVYNKKGQRIYKFKGKTAYFKKGATPSFPIQTTDEKTHYCFNTRDGKVYLQTTKIKGKQYANVGNGGYINLSNIGAISNSLLLTDQNVRVRVTRDTRVLNSKGQAGDTVVKKGTIITADGHGAIPGGDWIDDGVPQEYYHIVGTDHYLEDDNGTLLSQVQNGNTFDKLFTPQAMPKNVEVGSANNGTSYYDVNGQDMFPGFKSFRYQTFTIGGAYYLWDAKDNKAELFYYVGSGANQINLATDGGNIGKDSKHTPTGALFVKASNVNLTQGVAPEPANTAAEAEAGRNAATSSEKYSLTDAIANAEKVQASAKYKSAASSVKKDYDQAVAQAKQISASTSSTGNAVNFAIWQLNHIEQSMQVEKIKVAYPNFLSPYDRTKILTAARQQYDDNSHDVMWANHDRDLILYTFKEKASNKYDQGGTVTKLNLNDYIEANTPSIKNKKGYDSSATQASINKDKKLAKYAKMLDYDKRKSSLVAKRTTPVYQSSTKIGEGASFNVNKIRLYQTGRSIKKGNNIGIFATLIVKIKGQYYFMVQEKNTYFVKASDVKLDNFSTSTTYKKYQRMVDKLTGPDHPMDFSLYAKVKKGARYYQTDFYYGVTNKTFNVQKNRYVSFIDPYVMKYNGIYYLTGGAEFNSDFDPEGAVKVSDIISMTSKLPR</sequence>
<evidence type="ECO:0000256" key="1">
    <source>
        <dbReference type="SAM" id="SignalP"/>
    </source>
</evidence>
<feature type="signal peptide" evidence="1">
    <location>
        <begin position="1"/>
        <end position="23"/>
    </location>
</feature>
<keyword evidence="2" id="KW-0378">Hydrolase</keyword>
<keyword evidence="2" id="KW-0645">Protease</keyword>
<dbReference type="Proteomes" id="UP000051307">
    <property type="component" value="Unassembled WGS sequence"/>
</dbReference>